<dbReference type="STRING" id="1518501.CQ10_40775"/>
<dbReference type="Proteomes" id="UP000051913">
    <property type="component" value="Unassembled WGS sequence"/>
</dbReference>
<proteinExistence type="predicted"/>
<organism evidence="3 4">
    <name type="scientific">Bradyrhizobium valentinum</name>
    <dbReference type="NCBI Taxonomy" id="1518501"/>
    <lineage>
        <taxon>Bacteria</taxon>
        <taxon>Pseudomonadati</taxon>
        <taxon>Pseudomonadota</taxon>
        <taxon>Alphaproteobacteria</taxon>
        <taxon>Hyphomicrobiales</taxon>
        <taxon>Nitrobacteraceae</taxon>
        <taxon>Bradyrhizobium</taxon>
    </lineage>
</organism>
<keyword evidence="4" id="KW-1185">Reference proteome</keyword>
<dbReference type="InterPro" id="IPR029058">
    <property type="entry name" value="AB_hydrolase_fold"/>
</dbReference>
<evidence type="ECO:0000313" key="3">
    <source>
        <dbReference type="EMBL" id="KRR10913.1"/>
    </source>
</evidence>
<dbReference type="PANTHER" id="PTHR43798:SF31">
    <property type="entry name" value="AB HYDROLASE SUPERFAMILY PROTEIN YCLE"/>
    <property type="match status" value="1"/>
</dbReference>
<keyword evidence="1 3" id="KW-0378">Hydrolase</keyword>
<dbReference type="Gene3D" id="3.40.50.1820">
    <property type="entry name" value="alpha/beta hydrolase"/>
    <property type="match status" value="1"/>
</dbReference>
<evidence type="ECO:0000313" key="4">
    <source>
        <dbReference type="Proteomes" id="UP000051913"/>
    </source>
</evidence>
<dbReference type="InterPro" id="IPR050266">
    <property type="entry name" value="AB_hydrolase_sf"/>
</dbReference>
<dbReference type="PANTHER" id="PTHR43798">
    <property type="entry name" value="MONOACYLGLYCEROL LIPASE"/>
    <property type="match status" value="1"/>
</dbReference>
<feature type="domain" description="AB hydrolase-1" evidence="2">
    <location>
        <begin position="57"/>
        <end position="285"/>
    </location>
</feature>
<dbReference type="RefSeq" id="WP_057901101.1">
    <property type="nucleotide sequence ID" value="NZ_LLXX01000046.1"/>
</dbReference>
<evidence type="ECO:0000256" key="1">
    <source>
        <dbReference type="ARBA" id="ARBA00022801"/>
    </source>
</evidence>
<reference evidence="3 4" key="1">
    <citation type="submission" date="2014-03" db="EMBL/GenBank/DDBJ databases">
        <title>Bradyrhizobium valentinum sp. nov., isolated from effective nodules of Lupinus mariae-josephae, a lupine endemic of basic-lime soils in Eastern Spain.</title>
        <authorList>
            <person name="Duran D."/>
            <person name="Rey L."/>
            <person name="Navarro A."/>
            <person name="Busquets A."/>
            <person name="Imperial J."/>
            <person name="Ruiz-Argueso T."/>
        </authorList>
    </citation>
    <scope>NUCLEOTIDE SEQUENCE [LARGE SCALE GENOMIC DNA]</scope>
    <source>
        <strain evidence="3 4">LmjM3</strain>
    </source>
</reference>
<dbReference type="AlphaFoldDB" id="A0A0R3LRT4"/>
<sequence length="327" mass="36167">MLIHNAPLDARQRLAGAPRKGVAMPYIDSGGIRLYFEEYGRGYPIIFVHEFESDLHSWEAQIRFFSRGYRCIAYNARGYPPSDVPDDPAIYGWEVAVEDIGIVMRDLSIGRAHMVGSSMGAYAALLFGLRYREMSSAIVAAGAGAGSPASDRERWLKNTSVLARALAARGMDAMAEKMARHSTRIQLKHKDPKGWQEFVDRLKQHSAQGMANTLLQCQAVRPALYNFRDEFSRMMVPVLLAVGDEDMPCLETGLMLKSTIPAAGIWVCPNTGHAINLEEPAAFNAQIEAFFSAVERGSWGHIDRRKQSLSGHEKSAAARLHFDGALP</sequence>
<dbReference type="Pfam" id="PF12697">
    <property type="entry name" value="Abhydrolase_6"/>
    <property type="match status" value="1"/>
</dbReference>
<dbReference type="GO" id="GO:0016787">
    <property type="term" value="F:hydrolase activity"/>
    <property type="evidence" value="ECO:0007669"/>
    <property type="project" value="UniProtKB-KW"/>
</dbReference>
<dbReference type="GO" id="GO:0016020">
    <property type="term" value="C:membrane"/>
    <property type="evidence" value="ECO:0007669"/>
    <property type="project" value="TreeGrafter"/>
</dbReference>
<evidence type="ECO:0000259" key="2">
    <source>
        <dbReference type="Pfam" id="PF12697"/>
    </source>
</evidence>
<dbReference type="SUPFAM" id="SSF53474">
    <property type="entry name" value="alpha/beta-Hydrolases"/>
    <property type="match status" value="1"/>
</dbReference>
<comment type="caution">
    <text evidence="3">The sequence shown here is derived from an EMBL/GenBank/DDBJ whole genome shotgun (WGS) entry which is preliminary data.</text>
</comment>
<gene>
    <name evidence="3" type="ORF">CP49_25535</name>
</gene>
<accession>A0A0R3LRT4</accession>
<name>A0A0R3LRT4_9BRAD</name>
<protein>
    <submittedName>
        <fullName evidence="3">Alpha/beta hydrolase</fullName>
    </submittedName>
</protein>
<dbReference type="InterPro" id="IPR000073">
    <property type="entry name" value="AB_hydrolase_1"/>
</dbReference>
<dbReference type="EMBL" id="LLXX01000046">
    <property type="protein sequence ID" value="KRR10913.1"/>
    <property type="molecule type" value="Genomic_DNA"/>
</dbReference>